<dbReference type="HAMAP" id="MF_00427">
    <property type="entry name" value="NqrC"/>
    <property type="match status" value="1"/>
</dbReference>
<proteinExistence type="inferred from homology"/>
<dbReference type="InterPro" id="IPR010204">
    <property type="entry name" value="NqrC"/>
</dbReference>
<organism evidence="18 19">
    <name type="scientific">Candidatus Amulumruptor caecigallinarius</name>
    <dbReference type="NCBI Taxonomy" id="2109911"/>
    <lineage>
        <taxon>Bacteria</taxon>
        <taxon>Pseudomonadati</taxon>
        <taxon>Bacteroidota</taxon>
        <taxon>Bacteroidia</taxon>
        <taxon>Bacteroidales</taxon>
        <taxon>Muribaculaceae</taxon>
        <taxon>Candidatus Amulumruptor</taxon>
    </lineage>
</organism>
<dbReference type="EC" id="7.2.1.1" evidence="16 17"/>
<keyword evidence="1 16" id="KW-0813">Transport</keyword>
<comment type="similarity">
    <text evidence="16 17">Belongs to the NqrC family.</text>
</comment>
<dbReference type="GO" id="GO:0005886">
    <property type="term" value="C:plasma membrane"/>
    <property type="evidence" value="ECO:0007669"/>
    <property type="project" value="UniProtKB-SubCell"/>
</dbReference>
<dbReference type="InterPro" id="IPR007329">
    <property type="entry name" value="FMN-bd"/>
</dbReference>
<evidence type="ECO:0000256" key="11">
    <source>
        <dbReference type="ARBA" id="ARBA00023053"/>
    </source>
</evidence>
<dbReference type="PIRSF" id="PIRSF009437">
    <property type="entry name" value="NQR-1_subunit_C"/>
    <property type="match status" value="1"/>
</dbReference>
<evidence type="ECO:0000256" key="12">
    <source>
        <dbReference type="ARBA" id="ARBA00023065"/>
    </source>
</evidence>
<comment type="cofactor">
    <cofactor evidence="16 17">
        <name>FMN</name>
        <dbReference type="ChEBI" id="CHEBI:58210"/>
    </cofactor>
</comment>
<evidence type="ECO:0000256" key="5">
    <source>
        <dbReference type="ARBA" id="ARBA00022630"/>
    </source>
</evidence>
<evidence type="ECO:0000256" key="1">
    <source>
        <dbReference type="ARBA" id="ARBA00022448"/>
    </source>
</evidence>
<protein>
    <recommendedName>
        <fullName evidence="16 17">Na(+)-translocating NADH-quinone reductase subunit C</fullName>
        <shortName evidence="16 17">Na(+)-NQR subunit C</shortName>
        <shortName evidence="16 17">Na(+)-translocating NQR subunit C</shortName>
        <ecNumber evidence="16 17">7.2.1.1</ecNumber>
    </recommendedName>
    <alternativeName>
        <fullName evidence="16 17">NQR complex subunit C</fullName>
    </alternativeName>
    <alternativeName>
        <fullName evidence="16 17">NQR-1 subunit C</fullName>
    </alternativeName>
</protein>
<evidence type="ECO:0000256" key="16">
    <source>
        <dbReference type="HAMAP-Rule" id="MF_00427"/>
    </source>
</evidence>
<keyword evidence="7 16" id="KW-0812">Transmembrane</keyword>
<evidence type="ECO:0000256" key="10">
    <source>
        <dbReference type="ARBA" id="ARBA00023027"/>
    </source>
</evidence>
<reference evidence="18" key="2">
    <citation type="submission" date="2021-09" db="EMBL/GenBank/DDBJ databases">
        <authorList>
            <person name="Gilroy R."/>
        </authorList>
    </citation>
    <scope>NUCLEOTIDE SEQUENCE</scope>
    <source>
        <strain evidence="18">4100</strain>
    </source>
</reference>
<dbReference type="SMART" id="SM00900">
    <property type="entry name" value="FMN_bind"/>
    <property type="match status" value="1"/>
</dbReference>
<keyword evidence="15 16" id="KW-0739">Sodium transport</keyword>
<name>A0A4Q0U8Z0_9BACT</name>
<dbReference type="NCBIfam" id="TIGR01938">
    <property type="entry name" value="nqrC"/>
    <property type="match status" value="1"/>
</dbReference>
<keyword evidence="10 16" id="KW-0520">NAD</keyword>
<evidence type="ECO:0000256" key="14">
    <source>
        <dbReference type="ARBA" id="ARBA00023136"/>
    </source>
</evidence>
<evidence type="ECO:0000256" key="3">
    <source>
        <dbReference type="ARBA" id="ARBA00022519"/>
    </source>
</evidence>
<keyword evidence="6 16" id="KW-0288">FMN</keyword>
<evidence type="ECO:0000313" key="18">
    <source>
        <dbReference type="EMBL" id="HJE38701.1"/>
    </source>
</evidence>
<dbReference type="Pfam" id="PF04205">
    <property type="entry name" value="FMN_bind"/>
    <property type="match status" value="1"/>
</dbReference>
<feature type="modified residue" description="FMN phosphoryl threonine" evidence="16">
    <location>
        <position position="210"/>
    </location>
</feature>
<evidence type="ECO:0000256" key="8">
    <source>
        <dbReference type="ARBA" id="ARBA00022967"/>
    </source>
</evidence>
<feature type="transmembrane region" description="Helical" evidence="16">
    <location>
        <begin position="12"/>
        <end position="33"/>
    </location>
</feature>
<evidence type="ECO:0000256" key="4">
    <source>
        <dbReference type="ARBA" id="ARBA00022553"/>
    </source>
</evidence>
<accession>A0A4Q0U8Z0</accession>
<keyword evidence="12 16" id="KW-0406">Ion transport</keyword>
<comment type="catalytic activity">
    <reaction evidence="16 17">
        <text>a ubiquinone + n Na(+)(in) + NADH + H(+) = a ubiquinol + n Na(+)(out) + NAD(+)</text>
        <dbReference type="Rhea" id="RHEA:47748"/>
        <dbReference type="Rhea" id="RHEA-COMP:9565"/>
        <dbReference type="Rhea" id="RHEA-COMP:9566"/>
        <dbReference type="ChEBI" id="CHEBI:15378"/>
        <dbReference type="ChEBI" id="CHEBI:16389"/>
        <dbReference type="ChEBI" id="CHEBI:17976"/>
        <dbReference type="ChEBI" id="CHEBI:29101"/>
        <dbReference type="ChEBI" id="CHEBI:57540"/>
        <dbReference type="ChEBI" id="CHEBI:57945"/>
        <dbReference type="EC" id="7.2.1.1"/>
    </reaction>
</comment>
<keyword evidence="3" id="KW-0997">Cell inner membrane</keyword>
<dbReference type="GO" id="GO:0006814">
    <property type="term" value="P:sodium ion transport"/>
    <property type="evidence" value="ECO:0007669"/>
    <property type="project" value="UniProtKB-UniRule"/>
</dbReference>
<evidence type="ECO:0000256" key="2">
    <source>
        <dbReference type="ARBA" id="ARBA00022475"/>
    </source>
</evidence>
<keyword evidence="5 16" id="KW-0285">Flavoprotein</keyword>
<comment type="caution">
    <text evidence="16">Lacks conserved residue(s) required for the propagation of feature annotation.</text>
</comment>
<evidence type="ECO:0000256" key="7">
    <source>
        <dbReference type="ARBA" id="ARBA00022692"/>
    </source>
</evidence>
<keyword evidence="4 16" id="KW-0597">Phosphoprotein</keyword>
<evidence type="ECO:0000256" key="17">
    <source>
        <dbReference type="PIRNR" id="PIRNR009437"/>
    </source>
</evidence>
<sequence>MKLNRQSNIYTVVYIIIMVVVVGAALAYTSMALSERQGENERADKMRQILASIHVVPAAGEKPAEVFDWYIAEQKVLDASGQVVDGENAFDIDVAQQSKLPSDKRLLPLFVADVDGATKYIIPMSGTGLWGPIWGYISIDADGTTVYGAYFAHKGETPGLGAEIDKPQFCNSFDGKHVIKDGVFQPISVVKPGMRPTGNEDYVDGISGGTITSKGVSAMLDNCLVPYRAFLSAVNREKN</sequence>
<reference evidence="18" key="1">
    <citation type="journal article" date="2021" name="PeerJ">
        <title>Extensive microbial diversity within the chicken gut microbiome revealed by metagenomics and culture.</title>
        <authorList>
            <person name="Gilroy R."/>
            <person name="Ravi A."/>
            <person name="Getino M."/>
            <person name="Pursley I."/>
            <person name="Horton D.L."/>
            <person name="Alikhan N.F."/>
            <person name="Baker D."/>
            <person name="Gharbi K."/>
            <person name="Hall N."/>
            <person name="Watson M."/>
            <person name="Adriaenssens E.M."/>
            <person name="Foster-Nyarko E."/>
            <person name="Jarju S."/>
            <person name="Secka A."/>
            <person name="Antonio M."/>
            <person name="Oren A."/>
            <person name="Chaudhuri R.R."/>
            <person name="La Ragione R."/>
            <person name="Hildebrand F."/>
            <person name="Pallen M.J."/>
        </authorList>
    </citation>
    <scope>NUCLEOTIDE SEQUENCE</scope>
    <source>
        <strain evidence="18">4100</strain>
    </source>
</reference>
<comment type="function">
    <text evidence="16">NQR complex catalyzes the reduction of ubiquinone-1 to ubiquinol by two successive reactions, coupled with the transport of Na(+) ions from the cytoplasm to the periplasm. NqrA to NqrE are probably involved in the second step, the conversion of ubisemiquinone to ubiquinol.</text>
</comment>
<dbReference type="GO" id="GO:0010181">
    <property type="term" value="F:FMN binding"/>
    <property type="evidence" value="ECO:0007669"/>
    <property type="project" value="UniProtKB-UniRule"/>
</dbReference>
<keyword evidence="13 16" id="KW-0830">Ubiquinone</keyword>
<evidence type="ECO:0000313" key="19">
    <source>
        <dbReference type="Proteomes" id="UP000711407"/>
    </source>
</evidence>
<evidence type="ECO:0000256" key="15">
    <source>
        <dbReference type="ARBA" id="ARBA00023201"/>
    </source>
</evidence>
<comment type="caution">
    <text evidence="18">The sequence shown here is derived from an EMBL/GenBank/DDBJ whole genome shotgun (WGS) entry which is preliminary data.</text>
</comment>
<evidence type="ECO:0000256" key="6">
    <source>
        <dbReference type="ARBA" id="ARBA00022643"/>
    </source>
</evidence>
<comment type="subcellular location">
    <subcellularLocation>
        <location evidence="16">Cell membrane</location>
        <topology evidence="16">Single-pass membrane protein</topology>
    </subcellularLocation>
</comment>
<dbReference type="EMBL" id="DYXT01000018">
    <property type="protein sequence ID" value="HJE38701.1"/>
    <property type="molecule type" value="Genomic_DNA"/>
</dbReference>
<keyword evidence="9 16" id="KW-1133">Transmembrane helix</keyword>
<evidence type="ECO:0000256" key="13">
    <source>
        <dbReference type="ARBA" id="ARBA00023075"/>
    </source>
</evidence>
<keyword evidence="8 16" id="KW-1278">Translocase</keyword>
<evidence type="ECO:0000256" key="9">
    <source>
        <dbReference type="ARBA" id="ARBA00022989"/>
    </source>
</evidence>
<dbReference type="PANTHER" id="PTHR37838">
    <property type="entry name" value="NA(+)-TRANSLOCATING NADH-QUINONE REDUCTASE SUBUNIT C"/>
    <property type="match status" value="1"/>
</dbReference>
<keyword evidence="11 16" id="KW-0915">Sodium</keyword>
<dbReference type="PANTHER" id="PTHR37838:SF1">
    <property type="entry name" value="NA(+)-TRANSLOCATING NADH-QUINONE REDUCTASE SUBUNIT C"/>
    <property type="match status" value="1"/>
</dbReference>
<comment type="subunit">
    <text evidence="16 17">Composed of six subunits; NqrA, NqrB, NqrC, NqrD, NqrE and NqrF.</text>
</comment>
<dbReference type="Proteomes" id="UP000711407">
    <property type="component" value="Unassembled WGS sequence"/>
</dbReference>
<dbReference type="GO" id="GO:0016655">
    <property type="term" value="F:oxidoreductase activity, acting on NAD(P)H, quinone or similar compound as acceptor"/>
    <property type="evidence" value="ECO:0007669"/>
    <property type="project" value="UniProtKB-UniRule"/>
</dbReference>
<gene>
    <name evidence="16 18" type="primary">nqrC</name>
    <name evidence="18" type="ORF">K8V47_02925</name>
</gene>
<dbReference type="AlphaFoldDB" id="A0A4Q0U8Z0"/>
<keyword evidence="2 16" id="KW-1003">Cell membrane</keyword>
<keyword evidence="14 16" id="KW-0472">Membrane</keyword>